<feature type="compositionally biased region" description="Acidic residues" evidence="1">
    <location>
        <begin position="13"/>
        <end position="26"/>
    </location>
</feature>
<organism evidence="2 3">
    <name type="scientific">Tanacetum coccineum</name>
    <dbReference type="NCBI Taxonomy" id="301880"/>
    <lineage>
        <taxon>Eukaryota</taxon>
        <taxon>Viridiplantae</taxon>
        <taxon>Streptophyta</taxon>
        <taxon>Embryophyta</taxon>
        <taxon>Tracheophyta</taxon>
        <taxon>Spermatophyta</taxon>
        <taxon>Magnoliopsida</taxon>
        <taxon>eudicotyledons</taxon>
        <taxon>Gunneridae</taxon>
        <taxon>Pentapetalae</taxon>
        <taxon>asterids</taxon>
        <taxon>campanulids</taxon>
        <taxon>Asterales</taxon>
        <taxon>Asteraceae</taxon>
        <taxon>Asteroideae</taxon>
        <taxon>Anthemideae</taxon>
        <taxon>Anthemidinae</taxon>
        <taxon>Tanacetum</taxon>
    </lineage>
</organism>
<feature type="region of interest" description="Disordered" evidence="1">
    <location>
        <begin position="1"/>
        <end position="28"/>
    </location>
</feature>
<protein>
    <submittedName>
        <fullName evidence="2">Uncharacterized protein</fullName>
    </submittedName>
</protein>
<evidence type="ECO:0000313" key="2">
    <source>
        <dbReference type="EMBL" id="GJT18921.1"/>
    </source>
</evidence>
<reference evidence="2" key="2">
    <citation type="submission" date="2022-01" db="EMBL/GenBank/DDBJ databases">
        <authorList>
            <person name="Yamashiro T."/>
            <person name="Shiraishi A."/>
            <person name="Satake H."/>
            <person name="Nakayama K."/>
        </authorList>
    </citation>
    <scope>NUCLEOTIDE SEQUENCE</scope>
</reference>
<evidence type="ECO:0000256" key="1">
    <source>
        <dbReference type="SAM" id="MobiDB-lite"/>
    </source>
</evidence>
<gene>
    <name evidence="2" type="ORF">Tco_0877627</name>
</gene>
<keyword evidence="3" id="KW-1185">Reference proteome</keyword>
<sequence length="93" mass="10246">MARKGLHTSVDKDDSEDSDEVGEQEESVTGKMNGIAYKMLIIMEKQAGVAIALYTTKWLSVHHGLINIRTGMPEPSSLGKDFSNPFMVDKSCK</sequence>
<evidence type="ECO:0000313" key="3">
    <source>
        <dbReference type="Proteomes" id="UP001151760"/>
    </source>
</evidence>
<comment type="caution">
    <text evidence="2">The sequence shown here is derived from an EMBL/GenBank/DDBJ whole genome shotgun (WGS) entry which is preliminary data.</text>
</comment>
<reference evidence="2" key="1">
    <citation type="journal article" date="2022" name="Int. J. Mol. Sci.">
        <title>Draft Genome of Tanacetum Coccineum: Genomic Comparison of Closely Related Tanacetum-Family Plants.</title>
        <authorList>
            <person name="Yamashiro T."/>
            <person name="Shiraishi A."/>
            <person name="Nakayama K."/>
            <person name="Satake H."/>
        </authorList>
    </citation>
    <scope>NUCLEOTIDE SEQUENCE</scope>
</reference>
<name>A0ABQ5BVN3_9ASTR</name>
<dbReference type="EMBL" id="BQNB010013677">
    <property type="protein sequence ID" value="GJT18921.1"/>
    <property type="molecule type" value="Genomic_DNA"/>
</dbReference>
<proteinExistence type="predicted"/>
<dbReference type="Proteomes" id="UP001151760">
    <property type="component" value="Unassembled WGS sequence"/>
</dbReference>
<accession>A0ABQ5BVN3</accession>